<dbReference type="Proteomes" id="UP000719766">
    <property type="component" value="Unassembled WGS sequence"/>
</dbReference>
<accession>A0A9P7AF32</accession>
<keyword evidence="1" id="KW-0175">Coiled coil</keyword>
<dbReference type="InterPro" id="IPR048781">
    <property type="entry name" value="Sos7_CC"/>
</dbReference>
<sequence length="387" mass="43271">MVVHEHVTALSRDFNQEVILFGPATIMIEPTPIIDLTTPGAARTSLAEHLITAKNLQATLDDAKSGLRIVNAHAELSTHTWDGIEEWVGEDGTLGLKDPKIVESDVQVQISFLRKLKFLYLEQNAKDKYVKTIVSDDAPLVTPALNEELRVRNEEKKAALREHKAKLAERRDDLRALSGFVEEDYKKAQALTLQASTLSQKILDARLSLTRLRQAHPHPRLTITTANQQLDGQVEEMQALDAELADAHEKIATVRERIKVGTADVEKLRSVRAEVEKAVEIGAGERVEDGRVTELYDWFSTTTLTYHALVSLLSAHSESDNELRLTYRVHEREVCITLLFIPNTRRLAEARVEGVEEHVIGDVVDAHVMENDVSGLVWAVLARARAT</sequence>
<reference evidence="3" key="1">
    <citation type="journal article" date="2020" name="New Phytol.">
        <title>Comparative genomics reveals dynamic genome evolution in host specialist ectomycorrhizal fungi.</title>
        <authorList>
            <person name="Lofgren L.A."/>
            <person name="Nguyen N.H."/>
            <person name="Vilgalys R."/>
            <person name="Ruytinx J."/>
            <person name="Liao H.L."/>
            <person name="Branco S."/>
            <person name="Kuo A."/>
            <person name="LaButti K."/>
            <person name="Lipzen A."/>
            <person name="Andreopoulos W."/>
            <person name="Pangilinan J."/>
            <person name="Riley R."/>
            <person name="Hundley H."/>
            <person name="Na H."/>
            <person name="Barry K."/>
            <person name="Grigoriev I.V."/>
            <person name="Stajich J.E."/>
            <person name="Kennedy P.G."/>
        </authorList>
    </citation>
    <scope>NUCLEOTIDE SEQUENCE</scope>
    <source>
        <strain evidence="3">S12</strain>
    </source>
</reference>
<comment type="caution">
    <text evidence="3">The sequence shown here is derived from an EMBL/GenBank/DDBJ whole genome shotgun (WGS) entry which is preliminary data.</text>
</comment>
<evidence type="ECO:0000256" key="1">
    <source>
        <dbReference type="SAM" id="Coils"/>
    </source>
</evidence>
<keyword evidence="4" id="KW-1185">Reference proteome</keyword>
<evidence type="ECO:0000313" key="3">
    <source>
        <dbReference type="EMBL" id="KAG1788003.1"/>
    </source>
</evidence>
<dbReference type="Pfam" id="PF20882">
    <property type="entry name" value="Sos7"/>
    <property type="match status" value="1"/>
</dbReference>
<feature type="domain" description="Kinetochore protein Sos7 coiled-coil" evidence="2">
    <location>
        <begin position="112"/>
        <end position="185"/>
    </location>
</feature>
<dbReference type="GO" id="GO:0051315">
    <property type="term" value="P:attachment of mitotic spindle microtubules to kinetochore"/>
    <property type="evidence" value="ECO:0007669"/>
    <property type="project" value="TreeGrafter"/>
</dbReference>
<evidence type="ECO:0000259" key="2">
    <source>
        <dbReference type="Pfam" id="PF20882"/>
    </source>
</evidence>
<name>A0A9P7AF32_9AGAM</name>
<dbReference type="EMBL" id="JABBWE010000072">
    <property type="protein sequence ID" value="KAG1788003.1"/>
    <property type="molecule type" value="Genomic_DNA"/>
</dbReference>
<dbReference type="InterPro" id="IPR037475">
    <property type="entry name" value="Sos7"/>
</dbReference>
<dbReference type="GeneID" id="64597750"/>
<proteinExistence type="predicted"/>
<gene>
    <name evidence="3" type="ORF">HD556DRAFT_1405886</name>
</gene>
<dbReference type="RefSeq" id="XP_041155289.1">
    <property type="nucleotide sequence ID" value="XM_041303986.1"/>
</dbReference>
<dbReference type="PANTHER" id="PTHR37329">
    <property type="entry name" value="KINETOCHORE PROTEIN SOS7"/>
    <property type="match status" value="1"/>
</dbReference>
<organism evidence="3 4">
    <name type="scientific">Suillus plorans</name>
    <dbReference type="NCBI Taxonomy" id="116603"/>
    <lineage>
        <taxon>Eukaryota</taxon>
        <taxon>Fungi</taxon>
        <taxon>Dikarya</taxon>
        <taxon>Basidiomycota</taxon>
        <taxon>Agaricomycotina</taxon>
        <taxon>Agaricomycetes</taxon>
        <taxon>Agaricomycetidae</taxon>
        <taxon>Boletales</taxon>
        <taxon>Suillineae</taxon>
        <taxon>Suillaceae</taxon>
        <taxon>Suillus</taxon>
    </lineage>
</organism>
<feature type="coiled-coil region" evidence="1">
    <location>
        <begin position="223"/>
        <end position="257"/>
    </location>
</feature>
<evidence type="ECO:0000313" key="4">
    <source>
        <dbReference type="Proteomes" id="UP000719766"/>
    </source>
</evidence>
<feature type="coiled-coil region" evidence="1">
    <location>
        <begin position="146"/>
        <end position="177"/>
    </location>
</feature>
<dbReference type="GO" id="GO:0034501">
    <property type="term" value="P:protein localization to kinetochore"/>
    <property type="evidence" value="ECO:0007669"/>
    <property type="project" value="InterPro"/>
</dbReference>
<dbReference type="GO" id="GO:0000776">
    <property type="term" value="C:kinetochore"/>
    <property type="evidence" value="ECO:0007669"/>
    <property type="project" value="InterPro"/>
</dbReference>
<protein>
    <recommendedName>
        <fullName evidence="2">Kinetochore protein Sos7 coiled-coil domain-containing protein</fullName>
    </recommendedName>
</protein>
<dbReference type="PANTHER" id="PTHR37329:SF1">
    <property type="entry name" value="KINETOCHORE PROTEIN SOS7"/>
    <property type="match status" value="1"/>
</dbReference>
<dbReference type="OrthoDB" id="18959at2759"/>
<dbReference type="AlphaFoldDB" id="A0A9P7AF32"/>